<accession>A2F0A4</accession>
<dbReference type="Proteomes" id="UP000001542">
    <property type="component" value="Unassembled WGS sequence"/>
</dbReference>
<gene>
    <name evidence="1" type="ORF">TVAG_384050</name>
</gene>
<dbReference type="InterPro" id="IPR052801">
    <property type="entry name" value="Ankyrin-EF-hand"/>
</dbReference>
<dbReference type="KEGG" id="tva:4759493"/>
<evidence type="ECO:0000313" key="1">
    <source>
        <dbReference type="EMBL" id="EAY01666.1"/>
    </source>
</evidence>
<dbReference type="AlphaFoldDB" id="A2F0A4"/>
<keyword evidence="2" id="KW-1185">Reference proteome</keyword>
<proteinExistence type="predicted"/>
<dbReference type="VEuPathDB" id="TrichDB:TVAGG3_0480990"/>
<name>A2F0A4_TRIV3</name>
<dbReference type="SMR" id="A2F0A4"/>
<reference evidence="1" key="2">
    <citation type="journal article" date="2007" name="Science">
        <title>Draft genome sequence of the sexually transmitted pathogen Trichomonas vaginalis.</title>
        <authorList>
            <person name="Carlton J.M."/>
            <person name="Hirt R.P."/>
            <person name="Silva J.C."/>
            <person name="Delcher A.L."/>
            <person name="Schatz M."/>
            <person name="Zhao Q."/>
            <person name="Wortman J.R."/>
            <person name="Bidwell S.L."/>
            <person name="Alsmark U.C.M."/>
            <person name="Besteiro S."/>
            <person name="Sicheritz-Ponten T."/>
            <person name="Noel C.J."/>
            <person name="Dacks J.B."/>
            <person name="Foster P.G."/>
            <person name="Simillion C."/>
            <person name="Van de Peer Y."/>
            <person name="Miranda-Saavedra D."/>
            <person name="Barton G.J."/>
            <person name="Westrop G.D."/>
            <person name="Mueller S."/>
            <person name="Dessi D."/>
            <person name="Fiori P.L."/>
            <person name="Ren Q."/>
            <person name="Paulsen I."/>
            <person name="Zhang H."/>
            <person name="Bastida-Corcuera F.D."/>
            <person name="Simoes-Barbosa A."/>
            <person name="Brown M.T."/>
            <person name="Hayes R.D."/>
            <person name="Mukherjee M."/>
            <person name="Okumura C.Y."/>
            <person name="Schneider R."/>
            <person name="Smith A.J."/>
            <person name="Vanacova S."/>
            <person name="Villalvazo M."/>
            <person name="Haas B.J."/>
            <person name="Pertea M."/>
            <person name="Feldblyum T.V."/>
            <person name="Utterback T.R."/>
            <person name="Shu C.L."/>
            <person name="Osoegawa K."/>
            <person name="de Jong P.J."/>
            <person name="Hrdy I."/>
            <person name="Horvathova L."/>
            <person name="Zubacova Z."/>
            <person name="Dolezal P."/>
            <person name="Malik S.B."/>
            <person name="Logsdon J.M. Jr."/>
            <person name="Henze K."/>
            <person name="Gupta A."/>
            <person name="Wang C.C."/>
            <person name="Dunne R.L."/>
            <person name="Upcroft J.A."/>
            <person name="Upcroft P."/>
            <person name="White O."/>
            <person name="Salzberg S.L."/>
            <person name="Tang P."/>
            <person name="Chiu C.-H."/>
            <person name="Lee Y.-S."/>
            <person name="Embley T.M."/>
            <person name="Coombs G.H."/>
            <person name="Mottram J.C."/>
            <person name="Tachezy J."/>
            <person name="Fraser-Liggett C.M."/>
            <person name="Johnson P.J."/>
        </authorList>
    </citation>
    <scope>NUCLEOTIDE SEQUENCE [LARGE SCALE GENOMIC DNA]</scope>
    <source>
        <strain evidence="1">G3</strain>
    </source>
</reference>
<dbReference type="InParanoid" id="A2F0A4"/>
<dbReference type="PANTHER" id="PTHR24127">
    <property type="entry name" value="ANKYRIN REPEAT AND EF-HAND DOMAIN-CONTAINING PROTEIN 1"/>
    <property type="match status" value="1"/>
</dbReference>
<dbReference type="EMBL" id="DS113560">
    <property type="protein sequence ID" value="EAY01666.1"/>
    <property type="molecule type" value="Genomic_DNA"/>
</dbReference>
<dbReference type="VEuPathDB" id="TrichDB:TVAG_384050"/>
<organism evidence="1 2">
    <name type="scientific">Trichomonas vaginalis (strain ATCC PRA-98 / G3)</name>
    <dbReference type="NCBI Taxonomy" id="412133"/>
    <lineage>
        <taxon>Eukaryota</taxon>
        <taxon>Metamonada</taxon>
        <taxon>Parabasalia</taxon>
        <taxon>Trichomonadida</taxon>
        <taxon>Trichomonadidae</taxon>
        <taxon>Trichomonas</taxon>
    </lineage>
</organism>
<evidence type="ECO:0000313" key="2">
    <source>
        <dbReference type="Proteomes" id="UP000001542"/>
    </source>
</evidence>
<dbReference type="RefSeq" id="XP_001314259.1">
    <property type="nucleotide sequence ID" value="XM_001314243.1"/>
</dbReference>
<sequence length="364" mass="42053">MWNRNQLGNGWGTTASIKKEESDDLSATVLSLARKASQTSSSRFNNNNNCIKNIVSALNLVTTFAYYDTSEPKPKDTSHFGFGQRANERSSLTLFTFYPPEDIMNTELPKSLELINEVQQMFLNYDRNNEEQTRKLVDFIENHVYTGLRELSTNIFLRPQKVKDYVHLYSLLSRNIKIISCHNFVCTPIFSHYLIKEGICSEFEATQLSSLLPNSANEHYLNLFSEFIKFSNCVNPDAKDIEFIDSFIDDNIDKFVELTSKTDFDYNEKLFKNRRPISLINLSAMYGAIKCFKYLLVHNPDLEIFVIMPLLVVTQKSSEFLNKQVLISTTHQLFHYTSVVMNYLTGFVPKQPKKSIKTKTKIRI</sequence>
<dbReference type="PANTHER" id="PTHR24127:SF1">
    <property type="entry name" value="ANKYRIN REPEAT AND EF-HAND DOMAIN-CONTAINING PROTEIN 1"/>
    <property type="match status" value="1"/>
</dbReference>
<protein>
    <submittedName>
        <fullName evidence="1">Uncharacterized protein</fullName>
    </submittedName>
</protein>
<reference evidence="1" key="1">
    <citation type="submission" date="2006-10" db="EMBL/GenBank/DDBJ databases">
        <authorList>
            <person name="Amadeo P."/>
            <person name="Zhao Q."/>
            <person name="Wortman J."/>
            <person name="Fraser-Liggett C."/>
            <person name="Carlton J."/>
        </authorList>
    </citation>
    <scope>NUCLEOTIDE SEQUENCE</scope>
    <source>
        <strain evidence="1">G3</strain>
    </source>
</reference>